<dbReference type="GO" id="GO:0005759">
    <property type="term" value="C:mitochondrial matrix"/>
    <property type="evidence" value="ECO:0007669"/>
    <property type="project" value="UniProtKB-SubCell"/>
</dbReference>
<dbReference type="KEGG" id="foc:113218045"/>
<name>A0A6J1TKF1_FRAOC</name>
<feature type="binding site" evidence="25">
    <location>
        <position position="309"/>
    </location>
    <ligand>
        <name>Mg(2+)</name>
        <dbReference type="ChEBI" id="CHEBI:18420"/>
        <label>1</label>
    </ligand>
</feature>
<evidence type="ECO:0000256" key="11">
    <source>
        <dbReference type="ARBA" id="ARBA00022763"/>
    </source>
</evidence>
<dbReference type="OrthoDB" id="410104at2759"/>
<dbReference type="InterPro" id="IPR005502">
    <property type="entry name" value="Ribosyl_crysJ1"/>
</dbReference>
<keyword evidence="11" id="KW-0227">DNA damage</keyword>
<evidence type="ECO:0000313" key="27">
    <source>
        <dbReference type="RefSeq" id="XP_026293988.1"/>
    </source>
</evidence>
<dbReference type="Gene3D" id="1.10.4080.10">
    <property type="entry name" value="ADP-ribosylation/Crystallin J1"/>
    <property type="match status" value="1"/>
</dbReference>
<feature type="binding site" evidence="25">
    <location>
        <position position="74"/>
    </location>
    <ligand>
        <name>Mg(2+)</name>
        <dbReference type="ChEBI" id="CHEBI:18420"/>
        <label>1</label>
    </ligand>
</feature>
<keyword evidence="12" id="KW-0378">Hydrolase</keyword>
<dbReference type="Proteomes" id="UP000504606">
    <property type="component" value="Unplaced"/>
</dbReference>
<feature type="binding site" evidence="25">
    <location>
        <position position="72"/>
    </location>
    <ligand>
        <name>Mg(2+)</name>
        <dbReference type="ChEBI" id="CHEBI:18420"/>
        <label>1</label>
    </ligand>
</feature>
<evidence type="ECO:0000256" key="7">
    <source>
        <dbReference type="ARBA" id="ARBA00012255"/>
    </source>
</evidence>
<evidence type="ECO:0000313" key="26">
    <source>
        <dbReference type="Proteomes" id="UP000504606"/>
    </source>
</evidence>
<feature type="binding site" evidence="25">
    <location>
        <position position="73"/>
    </location>
    <ligand>
        <name>Mg(2+)</name>
        <dbReference type="ChEBI" id="CHEBI:18420"/>
        <label>1</label>
    </ligand>
</feature>
<evidence type="ECO:0000256" key="12">
    <source>
        <dbReference type="ARBA" id="ARBA00022801"/>
    </source>
</evidence>
<evidence type="ECO:0000256" key="4">
    <source>
        <dbReference type="ARBA" id="ARBA00004496"/>
    </source>
</evidence>
<evidence type="ECO:0000256" key="2">
    <source>
        <dbReference type="ARBA" id="ARBA00004286"/>
    </source>
</evidence>
<dbReference type="GO" id="GO:0006281">
    <property type="term" value="P:DNA repair"/>
    <property type="evidence" value="ECO:0007669"/>
    <property type="project" value="UniProtKB-KW"/>
</dbReference>
<evidence type="ECO:0000256" key="14">
    <source>
        <dbReference type="ARBA" id="ARBA00023128"/>
    </source>
</evidence>
<sequence>MALSMSSSGVSLISKFRGCLAGALFGDCFGAPFEFEDENGPSPVVLNKFFAKLEGPPFKSKCHFYAPKYAYTDDTAMTKCIAQSFVDRASLDERDIAKRFVTDFYTDTTERGYGGHVTEVFRKLRDQQCADPMKPASEQFNGTGSYGNGGAMRVSPVPLFCFGDYNRMIHVAKRVTQITHTHPLGINGAILQCLAIHQGLTLDPRGEPLDVQKFADELITKMEAIEEPDQIDGRRPYNTQLQLIKKLLAKEGGASAHQVQESLGTSVDALFSVPTAIYSFLRAQKPIPDIETDNKFRRTIHYAISLGGDTDTIASMAGAIAGAYFGEEEINDSYKMYCEYVEEILELANGLHKIAKE</sequence>
<dbReference type="GO" id="GO:0005634">
    <property type="term" value="C:nucleus"/>
    <property type="evidence" value="ECO:0007669"/>
    <property type="project" value="UniProtKB-SubCell"/>
</dbReference>
<evidence type="ECO:0000256" key="19">
    <source>
        <dbReference type="ARBA" id="ARBA00042471"/>
    </source>
</evidence>
<dbReference type="GO" id="GO:0005694">
    <property type="term" value="C:chromosome"/>
    <property type="evidence" value="ECO:0007669"/>
    <property type="project" value="UniProtKB-SubCell"/>
</dbReference>
<keyword evidence="10 25" id="KW-0479">Metal-binding</keyword>
<reference evidence="27 28" key="1">
    <citation type="submission" date="2025-04" db="UniProtKB">
        <authorList>
            <consortium name="RefSeq"/>
        </authorList>
    </citation>
    <scope>IDENTIFICATION</scope>
    <source>
        <tissue evidence="27 28">Whole organism</tissue>
    </source>
</reference>
<evidence type="ECO:0000256" key="10">
    <source>
        <dbReference type="ARBA" id="ARBA00022723"/>
    </source>
</evidence>
<dbReference type="InterPro" id="IPR050792">
    <property type="entry name" value="ADP-ribosylglycohydrolase"/>
</dbReference>
<evidence type="ECO:0000256" key="24">
    <source>
        <dbReference type="ARBA" id="ARBA00049015"/>
    </source>
</evidence>
<dbReference type="PANTHER" id="PTHR16222">
    <property type="entry name" value="ADP-RIBOSYLGLYCOHYDROLASE"/>
    <property type="match status" value="1"/>
</dbReference>
<keyword evidence="15" id="KW-0234">DNA repair</keyword>
<dbReference type="RefSeq" id="XP_026293989.1">
    <property type="nucleotide sequence ID" value="XM_026438204.2"/>
</dbReference>
<evidence type="ECO:0000256" key="22">
    <source>
        <dbReference type="ARBA" id="ARBA00043187"/>
    </source>
</evidence>
<dbReference type="RefSeq" id="XP_026293988.1">
    <property type="nucleotide sequence ID" value="XM_026438203.2"/>
</dbReference>
<feature type="binding site" evidence="25">
    <location>
        <position position="311"/>
    </location>
    <ligand>
        <name>Mg(2+)</name>
        <dbReference type="ChEBI" id="CHEBI:18420"/>
        <label>1</label>
    </ligand>
</feature>
<keyword evidence="13 25" id="KW-0460">Magnesium</keyword>
<comment type="cofactor">
    <cofactor evidence="25">
        <name>Mg(2+)</name>
        <dbReference type="ChEBI" id="CHEBI:18420"/>
    </cofactor>
    <text evidence="25">Binds 2 magnesium ions per subunit.</text>
</comment>
<comment type="subcellular location">
    <subcellularLocation>
        <location evidence="2">Chromosome</location>
    </subcellularLocation>
    <subcellularLocation>
        <location evidence="4">Cytoplasm</location>
    </subcellularLocation>
    <subcellularLocation>
        <location evidence="3">Mitochondrion matrix</location>
    </subcellularLocation>
    <subcellularLocation>
        <location evidence="1">Nucleus</location>
    </subcellularLocation>
</comment>
<evidence type="ECO:0000256" key="17">
    <source>
        <dbReference type="ARBA" id="ARBA00041057"/>
    </source>
</evidence>
<evidence type="ECO:0000256" key="23">
    <source>
        <dbReference type="ARBA" id="ARBA00043193"/>
    </source>
</evidence>
<evidence type="ECO:0000256" key="21">
    <source>
        <dbReference type="ARBA" id="ARBA00042850"/>
    </source>
</evidence>
<keyword evidence="26" id="KW-1185">Reference proteome</keyword>
<comment type="subunit">
    <text evidence="6">Monomer.</text>
</comment>
<gene>
    <name evidence="27 28" type="primary">LOC113218045</name>
</gene>
<feature type="binding site" evidence="25">
    <location>
        <position position="312"/>
    </location>
    <ligand>
        <name>Mg(2+)</name>
        <dbReference type="ChEBI" id="CHEBI:18420"/>
        <label>1</label>
    </ligand>
</feature>
<dbReference type="InterPro" id="IPR036705">
    <property type="entry name" value="Ribosyl_crysJ1_sf"/>
</dbReference>
<evidence type="ECO:0000256" key="1">
    <source>
        <dbReference type="ARBA" id="ARBA00004123"/>
    </source>
</evidence>
<keyword evidence="14" id="KW-0496">Mitochondrion</keyword>
<evidence type="ECO:0000313" key="28">
    <source>
        <dbReference type="RefSeq" id="XP_026293989.1"/>
    </source>
</evidence>
<dbReference type="PANTHER" id="PTHR16222:SF24">
    <property type="entry name" value="ADP-RIBOSYLHYDROLASE ARH3"/>
    <property type="match status" value="1"/>
</dbReference>
<dbReference type="AlphaFoldDB" id="A0A6J1TKF1"/>
<protein>
    <recommendedName>
        <fullName evidence="17">ADP-ribosylhydrolase ARH3</fullName>
        <ecNumber evidence="7">3.2.1.143</ecNumber>
    </recommendedName>
    <alternativeName>
        <fullName evidence="18">ADP-ribose glycohydrolase ARH3</fullName>
    </alternativeName>
    <alternativeName>
        <fullName evidence="19">ADP-ribosylhydrolase 3</fullName>
    </alternativeName>
    <alternativeName>
        <fullName evidence="22">O-acetyl-ADP-ribose deacetylase ARH3</fullName>
    </alternativeName>
    <alternativeName>
        <fullName evidence="23">Poly(ADP-ribose) glycohydrolase ARH3</fullName>
    </alternativeName>
    <alternativeName>
        <fullName evidence="21">[Protein ADP-ribosylarginine] hydrolase-like protein 2</fullName>
    </alternativeName>
    <alternativeName>
        <fullName evidence="20">[Protein ADP-ribosylserine] hydrolase</fullName>
    </alternativeName>
</protein>
<evidence type="ECO:0000256" key="15">
    <source>
        <dbReference type="ARBA" id="ARBA00023204"/>
    </source>
</evidence>
<dbReference type="SUPFAM" id="SSF101478">
    <property type="entry name" value="ADP-ribosylglycohydrolase"/>
    <property type="match status" value="1"/>
</dbReference>
<dbReference type="Pfam" id="PF03747">
    <property type="entry name" value="ADP_ribosyl_GH"/>
    <property type="match status" value="1"/>
</dbReference>
<evidence type="ECO:0000256" key="13">
    <source>
        <dbReference type="ARBA" id="ARBA00022842"/>
    </source>
</evidence>
<evidence type="ECO:0000256" key="16">
    <source>
        <dbReference type="ARBA" id="ARBA00023242"/>
    </source>
</evidence>
<evidence type="ECO:0000256" key="9">
    <source>
        <dbReference type="ARBA" id="ARBA00022490"/>
    </source>
</evidence>
<evidence type="ECO:0000256" key="18">
    <source>
        <dbReference type="ARBA" id="ARBA00042398"/>
    </source>
</evidence>
<evidence type="ECO:0000256" key="5">
    <source>
        <dbReference type="ARBA" id="ARBA00010702"/>
    </source>
</evidence>
<keyword evidence="16" id="KW-0539">Nucleus</keyword>
<dbReference type="GO" id="GO:0140290">
    <property type="term" value="P:peptidyl-serine ADP-deribosylation"/>
    <property type="evidence" value="ECO:0007669"/>
    <property type="project" value="UniProtKB-ARBA"/>
</dbReference>
<evidence type="ECO:0000256" key="6">
    <source>
        <dbReference type="ARBA" id="ARBA00011245"/>
    </source>
</evidence>
<keyword evidence="8" id="KW-0158">Chromosome</keyword>
<comment type="similarity">
    <text evidence="5">Belongs to the ADP-ribosylglycohydrolase family.</text>
</comment>
<evidence type="ECO:0000256" key="8">
    <source>
        <dbReference type="ARBA" id="ARBA00022454"/>
    </source>
</evidence>
<proteinExistence type="inferred from homology"/>
<evidence type="ECO:0000256" key="3">
    <source>
        <dbReference type="ARBA" id="ARBA00004305"/>
    </source>
</evidence>
<keyword evidence="9" id="KW-0963">Cytoplasm</keyword>
<organism evidence="26 28">
    <name type="scientific">Frankliniella occidentalis</name>
    <name type="common">Western flower thrips</name>
    <name type="synonym">Euthrips occidentalis</name>
    <dbReference type="NCBI Taxonomy" id="133901"/>
    <lineage>
        <taxon>Eukaryota</taxon>
        <taxon>Metazoa</taxon>
        <taxon>Ecdysozoa</taxon>
        <taxon>Arthropoda</taxon>
        <taxon>Hexapoda</taxon>
        <taxon>Insecta</taxon>
        <taxon>Pterygota</taxon>
        <taxon>Neoptera</taxon>
        <taxon>Paraneoptera</taxon>
        <taxon>Thysanoptera</taxon>
        <taxon>Terebrantia</taxon>
        <taxon>Thripoidea</taxon>
        <taxon>Thripidae</taxon>
        <taxon>Frankliniella</taxon>
    </lineage>
</organism>
<evidence type="ECO:0000256" key="25">
    <source>
        <dbReference type="PIRSR" id="PIRSR605502-1"/>
    </source>
</evidence>
<evidence type="ECO:0000256" key="20">
    <source>
        <dbReference type="ARBA" id="ARBA00042722"/>
    </source>
</evidence>
<accession>A0A6J1TKF1</accession>
<dbReference type="GO" id="GO:0004649">
    <property type="term" value="F:poly(ADP-ribose) glycohydrolase activity"/>
    <property type="evidence" value="ECO:0007669"/>
    <property type="project" value="UniProtKB-EC"/>
</dbReference>
<comment type="catalytic activity">
    <reaction evidence="24">
        <text>alpha-NAD(+) + H2O = ADP-D-ribose + nicotinamide + H(+)</text>
        <dbReference type="Rhea" id="RHEA:68792"/>
        <dbReference type="ChEBI" id="CHEBI:15377"/>
        <dbReference type="ChEBI" id="CHEBI:15378"/>
        <dbReference type="ChEBI" id="CHEBI:17154"/>
        <dbReference type="ChEBI" id="CHEBI:57967"/>
        <dbReference type="ChEBI" id="CHEBI:77017"/>
    </reaction>
</comment>
<dbReference type="GO" id="GO:0046872">
    <property type="term" value="F:metal ion binding"/>
    <property type="evidence" value="ECO:0007669"/>
    <property type="project" value="UniProtKB-KW"/>
</dbReference>
<dbReference type="GeneID" id="113218045"/>
<dbReference type="EC" id="3.2.1.143" evidence="7"/>
<dbReference type="FunFam" id="1.10.4080.10:FF:000001">
    <property type="entry name" value="ADP-ribose glycohydrolase ARH3"/>
    <property type="match status" value="1"/>
</dbReference>